<evidence type="ECO:0000313" key="1">
    <source>
        <dbReference type="EMBL" id="EJW95197.1"/>
    </source>
</evidence>
<reference evidence="1" key="1">
    <citation type="journal article" date="2012" name="PLoS ONE">
        <title>Gene sets for utilization of primary and secondary nutrition supplies in the distal gut of endangered iberian lynx.</title>
        <authorList>
            <person name="Alcaide M."/>
            <person name="Messina E."/>
            <person name="Richter M."/>
            <person name="Bargiela R."/>
            <person name="Peplies J."/>
            <person name="Huws S.A."/>
            <person name="Newbold C.J."/>
            <person name="Golyshin P.N."/>
            <person name="Simon M.A."/>
            <person name="Lopez G."/>
            <person name="Yakimov M.M."/>
            <person name="Ferrer M."/>
        </authorList>
    </citation>
    <scope>NUCLEOTIDE SEQUENCE</scope>
</reference>
<name>J9G081_9ZZZZ</name>
<protein>
    <submittedName>
        <fullName evidence="1">Uncharacterized protein</fullName>
    </submittedName>
</protein>
<organism evidence="1">
    <name type="scientific">gut metagenome</name>
    <dbReference type="NCBI Taxonomy" id="749906"/>
    <lineage>
        <taxon>unclassified sequences</taxon>
        <taxon>metagenomes</taxon>
        <taxon>organismal metagenomes</taxon>
    </lineage>
</organism>
<dbReference type="EMBL" id="AMCI01005942">
    <property type="protein sequence ID" value="EJW95197.1"/>
    <property type="molecule type" value="Genomic_DNA"/>
</dbReference>
<proteinExistence type="predicted"/>
<accession>J9G081</accession>
<gene>
    <name evidence="1" type="ORF">EVA_16696</name>
</gene>
<sequence length="53" mass="5949">MYKTTSTLPKSIAAHVFKNTSLYDVTRCSFWYKNGFSIKAPHTATITGQAFNC</sequence>
<comment type="caution">
    <text evidence="1">The sequence shown here is derived from an EMBL/GenBank/DDBJ whole genome shotgun (WGS) entry which is preliminary data.</text>
</comment>
<dbReference type="AlphaFoldDB" id="J9G081"/>